<dbReference type="EMBL" id="CM042049">
    <property type="protein sequence ID" value="KAI3746408.1"/>
    <property type="molecule type" value="Genomic_DNA"/>
</dbReference>
<reference evidence="2" key="1">
    <citation type="journal article" date="2022" name="Mol. Ecol. Resour.">
        <title>The genomes of chicory, endive, great burdock and yacon provide insights into Asteraceae palaeo-polyploidization history and plant inulin production.</title>
        <authorList>
            <person name="Fan W."/>
            <person name="Wang S."/>
            <person name="Wang H."/>
            <person name="Wang A."/>
            <person name="Jiang F."/>
            <person name="Liu H."/>
            <person name="Zhao H."/>
            <person name="Xu D."/>
            <person name="Zhang Y."/>
        </authorList>
    </citation>
    <scope>NUCLEOTIDE SEQUENCE [LARGE SCALE GENOMIC DNA]</scope>
    <source>
        <strain evidence="2">cv. Niubang</strain>
    </source>
</reference>
<accession>A0ACB9DIB4</accession>
<proteinExistence type="predicted"/>
<evidence type="ECO:0000313" key="1">
    <source>
        <dbReference type="EMBL" id="KAI3746408.1"/>
    </source>
</evidence>
<keyword evidence="2" id="KW-1185">Reference proteome</keyword>
<sequence length="158" mass="16176">MVQGLFCGRVRRSSWVIEAGGCKGSVDRLQGEWVTGGGLEGGGTIVGSECVMAEWTCSGVFGFSISSNGEDEGERGSAGEKYWLGGWTVSGGGCNGLSTERDFAAGDGLKDGEGEGLGDLPGVEVRGAPGGGDDLLVGCGEASVSRSMKEDFAPFFCW</sequence>
<reference evidence="1 2" key="2">
    <citation type="journal article" date="2022" name="Mol. Ecol. Resour.">
        <title>The genomes of chicory, endive, great burdock and yacon provide insights into Asteraceae paleo-polyploidization history and plant inulin production.</title>
        <authorList>
            <person name="Fan W."/>
            <person name="Wang S."/>
            <person name="Wang H."/>
            <person name="Wang A."/>
            <person name="Jiang F."/>
            <person name="Liu H."/>
            <person name="Zhao H."/>
            <person name="Xu D."/>
            <person name="Zhang Y."/>
        </authorList>
    </citation>
    <scope>NUCLEOTIDE SEQUENCE [LARGE SCALE GENOMIC DNA]</scope>
    <source>
        <strain evidence="2">cv. Niubang</strain>
    </source>
</reference>
<comment type="caution">
    <text evidence="1">The sequence shown here is derived from an EMBL/GenBank/DDBJ whole genome shotgun (WGS) entry which is preliminary data.</text>
</comment>
<dbReference type="Proteomes" id="UP001055879">
    <property type="component" value="Linkage Group LG03"/>
</dbReference>
<gene>
    <name evidence="1" type="ORF">L6452_08841</name>
</gene>
<organism evidence="1 2">
    <name type="scientific">Arctium lappa</name>
    <name type="common">Greater burdock</name>
    <name type="synonym">Lappa major</name>
    <dbReference type="NCBI Taxonomy" id="4217"/>
    <lineage>
        <taxon>Eukaryota</taxon>
        <taxon>Viridiplantae</taxon>
        <taxon>Streptophyta</taxon>
        <taxon>Embryophyta</taxon>
        <taxon>Tracheophyta</taxon>
        <taxon>Spermatophyta</taxon>
        <taxon>Magnoliopsida</taxon>
        <taxon>eudicotyledons</taxon>
        <taxon>Gunneridae</taxon>
        <taxon>Pentapetalae</taxon>
        <taxon>asterids</taxon>
        <taxon>campanulids</taxon>
        <taxon>Asterales</taxon>
        <taxon>Asteraceae</taxon>
        <taxon>Carduoideae</taxon>
        <taxon>Cardueae</taxon>
        <taxon>Arctiinae</taxon>
        <taxon>Arctium</taxon>
    </lineage>
</organism>
<name>A0ACB9DIB4_ARCLA</name>
<protein>
    <submittedName>
        <fullName evidence="1">Uncharacterized protein</fullName>
    </submittedName>
</protein>
<evidence type="ECO:0000313" key="2">
    <source>
        <dbReference type="Proteomes" id="UP001055879"/>
    </source>
</evidence>